<keyword evidence="1" id="KW-0812">Transmembrane</keyword>
<accession>A0A6N3FDJ8</accession>
<dbReference type="EMBL" id="CACRTO010000037">
    <property type="protein sequence ID" value="VYU49966.1"/>
    <property type="molecule type" value="Genomic_DNA"/>
</dbReference>
<evidence type="ECO:0000313" key="2">
    <source>
        <dbReference type="EMBL" id="VYU49966.1"/>
    </source>
</evidence>
<keyword evidence="1" id="KW-0472">Membrane</keyword>
<dbReference type="Pfam" id="PF12650">
    <property type="entry name" value="DUF3784"/>
    <property type="match status" value="1"/>
</dbReference>
<gene>
    <name evidence="2" type="ORF">CTLFYP3_02628</name>
</gene>
<feature type="transmembrane region" description="Helical" evidence="1">
    <location>
        <begin position="6"/>
        <end position="27"/>
    </location>
</feature>
<evidence type="ECO:0000256" key="1">
    <source>
        <dbReference type="SAM" id="Phobius"/>
    </source>
</evidence>
<keyword evidence="1" id="KW-1133">Transmembrane helix</keyword>
<feature type="transmembrane region" description="Helical" evidence="1">
    <location>
        <begin position="57"/>
        <end position="75"/>
    </location>
</feature>
<feature type="transmembrane region" description="Helical" evidence="1">
    <location>
        <begin position="81"/>
        <end position="99"/>
    </location>
</feature>
<evidence type="ECO:0008006" key="3">
    <source>
        <dbReference type="Google" id="ProtNLM"/>
    </source>
</evidence>
<organism evidence="2">
    <name type="scientific">Clostridium tertium</name>
    <dbReference type="NCBI Taxonomy" id="1559"/>
    <lineage>
        <taxon>Bacteria</taxon>
        <taxon>Bacillati</taxon>
        <taxon>Bacillota</taxon>
        <taxon>Clostridia</taxon>
        <taxon>Eubacteriales</taxon>
        <taxon>Clostridiaceae</taxon>
        <taxon>Clostridium</taxon>
    </lineage>
</organism>
<dbReference type="RefSeq" id="WP_156627085.1">
    <property type="nucleotide sequence ID" value="NZ_CACRTO010000037.1"/>
</dbReference>
<protein>
    <recommendedName>
        <fullName evidence="3">DUF3784 domain-containing protein</fullName>
    </recommendedName>
</protein>
<dbReference type="AlphaFoldDB" id="A0A6N3FDJ8"/>
<dbReference type="InterPro" id="IPR017259">
    <property type="entry name" value="UCP037672"/>
</dbReference>
<proteinExistence type="predicted"/>
<reference evidence="2" key="1">
    <citation type="submission" date="2019-11" db="EMBL/GenBank/DDBJ databases">
        <authorList>
            <person name="Feng L."/>
        </authorList>
    </citation>
    <scope>NUCLEOTIDE SEQUENCE</scope>
    <source>
        <strain evidence="2">CTertiumLFYP3</strain>
    </source>
</reference>
<sequence length="110" mass="12283">MRSVDIYGLIIITLLVGGLLTFLGWIIKSQNAGDMLNGFDAKKYDKDTVSRIVGRDMFNTGILVIFVGGIGLFLTSKFYNYITFAQIAIVILGIIKSMYDMDKKCTIKKD</sequence>
<name>A0A6N3FDJ8_9CLOT</name>